<protein>
    <submittedName>
        <fullName evidence="2">YpoC family protein</fullName>
    </submittedName>
</protein>
<comment type="caution">
    <text evidence="2">The sequence shown here is derived from an EMBL/GenBank/DDBJ whole genome shotgun (WGS) entry which is preliminary data.</text>
</comment>
<name>A0ABV6NGN7_9BACI</name>
<dbReference type="Pfam" id="PF21747">
    <property type="entry name" value="YpoC"/>
    <property type="match status" value="1"/>
</dbReference>
<dbReference type="EMBL" id="JBHLTR010000017">
    <property type="protein sequence ID" value="MFC0559925.1"/>
    <property type="molecule type" value="Genomic_DNA"/>
</dbReference>
<accession>A0ABV6NGN7</accession>
<evidence type="ECO:0000259" key="1">
    <source>
        <dbReference type="Pfam" id="PF21747"/>
    </source>
</evidence>
<dbReference type="Proteomes" id="UP001589833">
    <property type="component" value="Unassembled WGS sequence"/>
</dbReference>
<keyword evidence="3" id="KW-1185">Reference proteome</keyword>
<feature type="domain" description="YpoC-like" evidence="1">
    <location>
        <begin position="53"/>
        <end position="162"/>
    </location>
</feature>
<organism evidence="2 3">
    <name type="scientific">Halalkalibacter alkalisediminis</name>
    <dbReference type="NCBI Taxonomy" id="935616"/>
    <lineage>
        <taxon>Bacteria</taxon>
        <taxon>Bacillati</taxon>
        <taxon>Bacillota</taxon>
        <taxon>Bacilli</taxon>
        <taxon>Bacillales</taxon>
        <taxon>Bacillaceae</taxon>
        <taxon>Halalkalibacter</taxon>
    </lineage>
</organism>
<proteinExistence type="predicted"/>
<sequence>MIQIPDSFQIQPFYQQKMVSLPDLKNSFKEICRTIPFYYDMVKDQKYWKNKHEIIPVLLEWWSEEEQTLTMLFRERNTKEARPVMIFMSAAFIDCLFWMNDKTLSGLTQLEQDLAHIKFKPINCEERLDFVLRHPSQYQSFTQLRALYLEVRKTYAKIKLLEHIT</sequence>
<dbReference type="RefSeq" id="WP_273840741.1">
    <property type="nucleotide sequence ID" value="NZ_JAQQWT010000002.1"/>
</dbReference>
<evidence type="ECO:0000313" key="3">
    <source>
        <dbReference type="Proteomes" id="UP001589833"/>
    </source>
</evidence>
<gene>
    <name evidence="2" type="ORF">ACFFH4_12770</name>
</gene>
<reference evidence="2 3" key="1">
    <citation type="submission" date="2024-09" db="EMBL/GenBank/DDBJ databases">
        <authorList>
            <person name="Sun Q."/>
            <person name="Mori K."/>
        </authorList>
    </citation>
    <scope>NUCLEOTIDE SEQUENCE [LARGE SCALE GENOMIC DNA]</scope>
    <source>
        <strain evidence="2 3">NCAIM B.02301</strain>
    </source>
</reference>
<dbReference type="InterPro" id="IPR048427">
    <property type="entry name" value="YpoC"/>
</dbReference>
<evidence type="ECO:0000313" key="2">
    <source>
        <dbReference type="EMBL" id="MFC0559925.1"/>
    </source>
</evidence>